<dbReference type="InterPro" id="IPR050980">
    <property type="entry name" value="2C_sensor_his_kinase"/>
</dbReference>
<dbReference type="SMART" id="SM00304">
    <property type="entry name" value="HAMP"/>
    <property type="match status" value="1"/>
</dbReference>
<dbReference type="InterPro" id="IPR036097">
    <property type="entry name" value="HisK_dim/P_sf"/>
</dbReference>
<dbReference type="CDD" id="cd06225">
    <property type="entry name" value="HAMP"/>
    <property type="match status" value="1"/>
</dbReference>
<evidence type="ECO:0000256" key="3">
    <source>
        <dbReference type="ARBA" id="ARBA00012438"/>
    </source>
</evidence>
<evidence type="ECO:0000256" key="6">
    <source>
        <dbReference type="ARBA" id="ARBA00022553"/>
    </source>
</evidence>
<keyword evidence="11" id="KW-0067">ATP-binding</keyword>
<dbReference type="InterPro" id="IPR003661">
    <property type="entry name" value="HisK_dim/P_dom"/>
</dbReference>
<dbReference type="SUPFAM" id="SSF47384">
    <property type="entry name" value="Homodimeric domain of signal transducing histidine kinase"/>
    <property type="match status" value="1"/>
</dbReference>
<dbReference type="SUPFAM" id="SSF55874">
    <property type="entry name" value="ATPase domain of HSP90 chaperone/DNA topoisomerase II/histidine kinase"/>
    <property type="match status" value="1"/>
</dbReference>
<dbReference type="PRINTS" id="PR00344">
    <property type="entry name" value="BCTRLSENSOR"/>
</dbReference>
<dbReference type="CDD" id="cd00082">
    <property type="entry name" value="HisKA"/>
    <property type="match status" value="1"/>
</dbReference>
<organism evidence="18 19">
    <name type="scientific">Halopseudomonas litoralis</name>
    <dbReference type="NCBI Taxonomy" id="797277"/>
    <lineage>
        <taxon>Bacteria</taxon>
        <taxon>Pseudomonadati</taxon>
        <taxon>Pseudomonadota</taxon>
        <taxon>Gammaproteobacteria</taxon>
        <taxon>Pseudomonadales</taxon>
        <taxon>Pseudomonadaceae</taxon>
        <taxon>Halopseudomonas</taxon>
    </lineage>
</organism>
<keyword evidence="10" id="KW-0418">Kinase</keyword>
<evidence type="ECO:0000313" key="19">
    <source>
        <dbReference type="Proteomes" id="UP000243426"/>
    </source>
</evidence>
<dbReference type="Pfam" id="PF02518">
    <property type="entry name" value="HATPase_c"/>
    <property type="match status" value="1"/>
</dbReference>
<feature type="transmembrane region" description="Helical" evidence="15">
    <location>
        <begin position="149"/>
        <end position="171"/>
    </location>
</feature>
<dbReference type="EC" id="2.7.13.3" evidence="3"/>
<dbReference type="InterPro" id="IPR004358">
    <property type="entry name" value="Sig_transdc_His_kin-like_C"/>
</dbReference>
<evidence type="ECO:0000256" key="11">
    <source>
        <dbReference type="ARBA" id="ARBA00022840"/>
    </source>
</evidence>
<gene>
    <name evidence="18" type="ORF">SAMN05216198_3659</name>
</gene>
<dbReference type="Gene3D" id="3.30.565.10">
    <property type="entry name" value="Histidine kinase-like ATPase, C-terminal domain"/>
    <property type="match status" value="1"/>
</dbReference>
<evidence type="ECO:0000259" key="17">
    <source>
        <dbReference type="PROSITE" id="PS50885"/>
    </source>
</evidence>
<evidence type="ECO:0000256" key="15">
    <source>
        <dbReference type="SAM" id="Phobius"/>
    </source>
</evidence>
<keyword evidence="12 15" id="KW-1133">Transmembrane helix</keyword>
<evidence type="ECO:0000256" key="7">
    <source>
        <dbReference type="ARBA" id="ARBA00022679"/>
    </source>
</evidence>
<evidence type="ECO:0000256" key="2">
    <source>
        <dbReference type="ARBA" id="ARBA00004429"/>
    </source>
</evidence>
<evidence type="ECO:0000256" key="12">
    <source>
        <dbReference type="ARBA" id="ARBA00022989"/>
    </source>
</evidence>
<dbReference type="InterPro" id="IPR003660">
    <property type="entry name" value="HAMP_dom"/>
</dbReference>
<dbReference type="GO" id="GO:0000155">
    <property type="term" value="F:phosphorelay sensor kinase activity"/>
    <property type="evidence" value="ECO:0007669"/>
    <property type="project" value="InterPro"/>
</dbReference>
<dbReference type="FunFam" id="1.10.287.130:FF:000006">
    <property type="entry name" value="Osmolarity two-component histidine kinase EnvZ"/>
    <property type="match status" value="1"/>
</dbReference>
<keyword evidence="19" id="KW-1185">Reference proteome</keyword>
<dbReference type="RefSeq" id="WP_231702233.1">
    <property type="nucleotide sequence ID" value="NZ_LT629748.1"/>
</dbReference>
<keyword evidence="8 15" id="KW-0812">Transmembrane</keyword>
<dbReference type="GO" id="GO:0005886">
    <property type="term" value="C:plasma membrane"/>
    <property type="evidence" value="ECO:0007669"/>
    <property type="project" value="UniProtKB-SubCell"/>
</dbReference>
<dbReference type="Gene3D" id="1.10.287.130">
    <property type="match status" value="1"/>
</dbReference>
<dbReference type="InterPro" id="IPR005467">
    <property type="entry name" value="His_kinase_dom"/>
</dbReference>
<dbReference type="EMBL" id="LT629748">
    <property type="protein sequence ID" value="SDT10086.1"/>
    <property type="molecule type" value="Genomic_DNA"/>
</dbReference>
<evidence type="ECO:0000313" key="18">
    <source>
        <dbReference type="EMBL" id="SDT10086.1"/>
    </source>
</evidence>
<evidence type="ECO:0000256" key="10">
    <source>
        <dbReference type="ARBA" id="ARBA00022777"/>
    </source>
</evidence>
<dbReference type="STRING" id="797277.SAMN05216198_3659"/>
<feature type="transmembrane region" description="Helical" evidence="15">
    <location>
        <begin position="15"/>
        <end position="38"/>
    </location>
</feature>
<dbReference type="SUPFAM" id="SSF158472">
    <property type="entry name" value="HAMP domain-like"/>
    <property type="match status" value="1"/>
</dbReference>
<dbReference type="PROSITE" id="PS50885">
    <property type="entry name" value="HAMP"/>
    <property type="match status" value="1"/>
</dbReference>
<evidence type="ECO:0000256" key="14">
    <source>
        <dbReference type="ARBA" id="ARBA00023136"/>
    </source>
</evidence>
<keyword evidence="5" id="KW-0997">Cell inner membrane</keyword>
<dbReference type="Pfam" id="PF00672">
    <property type="entry name" value="HAMP"/>
    <property type="match status" value="1"/>
</dbReference>
<sequence length="436" mass="48365">MKGGPGWHPLLPRSFFARTLLLVLLVTLFSKILTLVYLMSNEDLLVDRQYSHGSAMLVHAYWASGPEARADLESITGLELVHESLVPAGEIHWPYSGVFTNQLRDELGDRTQIRVQTQEQPAIWVHQPGYGDQWLKVPLYAHPLRGQRIWLVVSWLSLIGMLSTGAAWVFVRQLNRPLKTLERAAQHIGQGHSVRLLDTSGPAEIAEVYRAFNQMAQDVEQANSDRALLLAGVSHDLRTPLTRMRLSTELMSDVEPELTEGMIRDIEDMDAILDQFMAYIRDGSAEPCEPCDLNELIREVVTPVNASEQLVRQCLEPVPELLLRRLSIKRLLTNLLENALNHGGTGVEISSHLEPSAIQPCVVVSVLDRGPGIDQSEGEDLFTPFIRGDRARSTKGTGLGLAIVKRIADSHGISVQLLNRAGGGTEARLLFPVQVS</sequence>
<evidence type="ECO:0000256" key="9">
    <source>
        <dbReference type="ARBA" id="ARBA00022741"/>
    </source>
</evidence>
<feature type="domain" description="Histidine kinase" evidence="16">
    <location>
        <begin position="232"/>
        <end position="435"/>
    </location>
</feature>
<evidence type="ECO:0000259" key="16">
    <source>
        <dbReference type="PROSITE" id="PS50109"/>
    </source>
</evidence>
<feature type="domain" description="HAMP" evidence="17">
    <location>
        <begin position="172"/>
        <end position="224"/>
    </location>
</feature>
<keyword evidence="13" id="KW-0902">Two-component regulatory system</keyword>
<evidence type="ECO:0000256" key="13">
    <source>
        <dbReference type="ARBA" id="ARBA00023012"/>
    </source>
</evidence>
<protein>
    <recommendedName>
        <fullName evidence="3">histidine kinase</fullName>
        <ecNumber evidence="3">2.7.13.3</ecNumber>
    </recommendedName>
</protein>
<dbReference type="InterPro" id="IPR003594">
    <property type="entry name" value="HATPase_dom"/>
</dbReference>
<evidence type="ECO:0000256" key="8">
    <source>
        <dbReference type="ARBA" id="ARBA00022692"/>
    </source>
</evidence>
<keyword evidence="14 15" id="KW-0472">Membrane</keyword>
<keyword evidence="4" id="KW-1003">Cell membrane</keyword>
<keyword evidence="9" id="KW-0547">Nucleotide-binding</keyword>
<comment type="subcellular location">
    <subcellularLocation>
        <location evidence="2">Cell inner membrane</location>
        <topology evidence="2">Multi-pass membrane protein</topology>
    </subcellularLocation>
</comment>
<accession>A0A1H1XN01</accession>
<dbReference type="Pfam" id="PF00512">
    <property type="entry name" value="HisKA"/>
    <property type="match status" value="1"/>
</dbReference>
<dbReference type="AlphaFoldDB" id="A0A1H1XN01"/>
<comment type="catalytic activity">
    <reaction evidence="1">
        <text>ATP + protein L-histidine = ADP + protein N-phospho-L-histidine.</text>
        <dbReference type="EC" id="2.7.13.3"/>
    </reaction>
</comment>
<dbReference type="PROSITE" id="PS50109">
    <property type="entry name" value="HIS_KIN"/>
    <property type="match status" value="1"/>
</dbReference>
<dbReference type="Proteomes" id="UP000243426">
    <property type="component" value="Chromosome I"/>
</dbReference>
<dbReference type="GO" id="GO:0005524">
    <property type="term" value="F:ATP binding"/>
    <property type="evidence" value="ECO:0007669"/>
    <property type="project" value="UniProtKB-KW"/>
</dbReference>
<dbReference type="SMART" id="SM00388">
    <property type="entry name" value="HisKA"/>
    <property type="match status" value="1"/>
</dbReference>
<dbReference type="InterPro" id="IPR036890">
    <property type="entry name" value="HATPase_C_sf"/>
</dbReference>
<evidence type="ECO:0000256" key="4">
    <source>
        <dbReference type="ARBA" id="ARBA00022475"/>
    </source>
</evidence>
<reference evidence="19" key="1">
    <citation type="submission" date="2016-10" db="EMBL/GenBank/DDBJ databases">
        <authorList>
            <person name="Varghese N."/>
            <person name="Submissions S."/>
        </authorList>
    </citation>
    <scope>NUCLEOTIDE SEQUENCE [LARGE SCALE GENOMIC DNA]</scope>
    <source>
        <strain evidence="19">2SM5</strain>
    </source>
</reference>
<evidence type="ECO:0000256" key="5">
    <source>
        <dbReference type="ARBA" id="ARBA00022519"/>
    </source>
</evidence>
<dbReference type="PANTHER" id="PTHR44936">
    <property type="entry name" value="SENSOR PROTEIN CREC"/>
    <property type="match status" value="1"/>
</dbReference>
<dbReference type="PANTHER" id="PTHR44936:SF5">
    <property type="entry name" value="SENSOR HISTIDINE KINASE ENVZ"/>
    <property type="match status" value="1"/>
</dbReference>
<proteinExistence type="predicted"/>
<name>A0A1H1XN01_9GAMM</name>
<keyword evidence="6" id="KW-0597">Phosphoprotein</keyword>
<keyword evidence="7" id="KW-0808">Transferase</keyword>
<dbReference type="SMART" id="SM00387">
    <property type="entry name" value="HATPase_c"/>
    <property type="match status" value="1"/>
</dbReference>
<evidence type="ECO:0000256" key="1">
    <source>
        <dbReference type="ARBA" id="ARBA00000085"/>
    </source>
</evidence>